<dbReference type="InterPro" id="IPR018247">
    <property type="entry name" value="EF_Hand_1_Ca_BS"/>
</dbReference>
<feature type="domain" description="EF-hand" evidence="4">
    <location>
        <begin position="67"/>
        <end position="102"/>
    </location>
</feature>
<evidence type="ECO:0000256" key="3">
    <source>
        <dbReference type="SAM" id="MobiDB-lite"/>
    </source>
</evidence>
<evidence type="ECO:0000313" key="5">
    <source>
        <dbReference type="EMBL" id="CAF1201084.1"/>
    </source>
</evidence>
<keyword evidence="2" id="KW-0106">Calcium</keyword>
<dbReference type="PANTHER" id="PTHR45917:SF12">
    <property type="entry name" value="CALMODULIN-ALPHA-LIKE"/>
    <property type="match status" value="1"/>
</dbReference>
<evidence type="ECO:0000259" key="4">
    <source>
        <dbReference type="PROSITE" id="PS50222"/>
    </source>
</evidence>
<dbReference type="GO" id="GO:0005737">
    <property type="term" value="C:cytoplasm"/>
    <property type="evidence" value="ECO:0007669"/>
    <property type="project" value="TreeGrafter"/>
</dbReference>
<dbReference type="InterPro" id="IPR002048">
    <property type="entry name" value="EF_hand_dom"/>
</dbReference>
<dbReference type="GO" id="GO:0005509">
    <property type="term" value="F:calcium ion binding"/>
    <property type="evidence" value="ECO:0007669"/>
    <property type="project" value="InterPro"/>
</dbReference>
<protein>
    <recommendedName>
        <fullName evidence="4">EF-hand domain-containing protein</fullName>
    </recommendedName>
</protein>
<dbReference type="PROSITE" id="PS00018">
    <property type="entry name" value="EF_HAND_1"/>
    <property type="match status" value="2"/>
</dbReference>
<name>A0A814WDY3_9BILA</name>
<dbReference type="InterPro" id="IPR011992">
    <property type="entry name" value="EF-hand-dom_pair"/>
</dbReference>
<proteinExistence type="predicted"/>
<dbReference type="CDD" id="cd00051">
    <property type="entry name" value="EFh"/>
    <property type="match status" value="1"/>
</dbReference>
<feature type="region of interest" description="Disordered" evidence="3">
    <location>
        <begin position="1"/>
        <end position="23"/>
    </location>
</feature>
<sequence length="114" mass="12743">KYQSLHPALTKQTQTEQNMSSGSVLSKLKPAQVIEITKAFMEFDDNDNGFITAQEMKECLGRSNVSHKDAEINEVIASMDANKDGTVSYEEYMKFMARMTTGQSSKSSQPPKKK</sequence>
<dbReference type="AlphaFoldDB" id="A0A814WDY3"/>
<organism evidence="5 6">
    <name type="scientific">Rotaria sordida</name>
    <dbReference type="NCBI Taxonomy" id="392033"/>
    <lineage>
        <taxon>Eukaryota</taxon>
        <taxon>Metazoa</taxon>
        <taxon>Spiralia</taxon>
        <taxon>Gnathifera</taxon>
        <taxon>Rotifera</taxon>
        <taxon>Eurotatoria</taxon>
        <taxon>Bdelloidea</taxon>
        <taxon>Philodinida</taxon>
        <taxon>Philodinidae</taxon>
        <taxon>Rotaria</taxon>
    </lineage>
</organism>
<dbReference type="InterPro" id="IPR043582">
    <property type="entry name" value="CaBP1/2/4/5"/>
</dbReference>
<feature type="domain" description="EF-hand" evidence="4">
    <location>
        <begin position="31"/>
        <end position="66"/>
    </location>
</feature>
<dbReference type="Proteomes" id="UP000663889">
    <property type="component" value="Unassembled WGS sequence"/>
</dbReference>
<reference evidence="5" key="1">
    <citation type="submission" date="2021-02" db="EMBL/GenBank/DDBJ databases">
        <authorList>
            <person name="Nowell W R."/>
        </authorList>
    </citation>
    <scope>NUCLEOTIDE SEQUENCE</scope>
</reference>
<dbReference type="FunFam" id="1.10.238.10:FF:000003">
    <property type="entry name" value="Calmodulin A"/>
    <property type="match status" value="1"/>
</dbReference>
<dbReference type="EMBL" id="CAJNOU010001417">
    <property type="protein sequence ID" value="CAF1201084.1"/>
    <property type="molecule type" value="Genomic_DNA"/>
</dbReference>
<dbReference type="PANTHER" id="PTHR45917">
    <property type="entry name" value="CALCIUM-BINDING PROTEIN 1-RELATED"/>
    <property type="match status" value="1"/>
</dbReference>
<dbReference type="SUPFAM" id="SSF47473">
    <property type="entry name" value="EF-hand"/>
    <property type="match status" value="1"/>
</dbReference>
<keyword evidence="1" id="KW-0677">Repeat</keyword>
<feature type="compositionally biased region" description="Polar residues" evidence="3">
    <location>
        <begin position="10"/>
        <end position="23"/>
    </location>
</feature>
<dbReference type="Gene3D" id="1.10.238.10">
    <property type="entry name" value="EF-hand"/>
    <property type="match status" value="1"/>
</dbReference>
<dbReference type="Pfam" id="PF13499">
    <property type="entry name" value="EF-hand_7"/>
    <property type="match status" value="1"/>
</dbReference>
<comment type="caution">
    <text evidence="5">The sequence shown here is derived from an EMBL/GenBank/DDBJ whole genome shotgun (WGS) entry which is preliminary data.</text>
</comment>
<evidence type="ECO:0000313" key="6">
    <source>
        <dbReference type="Proteomes" id="UP000663889"/>
    </source>
</evidence>
<feature type="non-terminal residue" evidence="5">
    <location>
        <position position="1"/>
    </location>
</feature>
<accession>A0A814WDY3</accession>
<dbReference type="PROSITE" id="PS50222">
    <property type="entry name" value="EF_HAND_2"/>
    <property type="match status" value="2"/>
</dbReference>
<evidence type="ECO:0000256" key="1">
    <source>
        <dbReference type="ARBA" id="ARBA00022737"/>
    </source>
</evidence>
<dbReference type="GO" id="GO:0005246">
    <property type="term" value="F:calcium channel regulator activity"/>
    <property type="evidence" value="ECO:0007669"/>
    <property type="project" value="TreeGrafter"/>
</dbReference>
<dbReference type="SMART" id="SM00054">
    <property type="entry name" value="EFh"/>
    <property type="match status" value="2"/>
</dbReference>
<gene>
    <name evidence="5" type="ORF">SEV965_LOCUS21147</name>
</gene>
<evidence type="ECO:0000256" key="2">
    <source>
        <dbReference type="ARBA" id="ARBA00022837"/>
    </source>
</evidence>